<dbReference type="SUPFAM" id="SSF52540">
    <property type="entry name" value="P-loop containing nucleoside triphosphate hydrolases"/>
    <property type="match status" value="1"/>
</dbReference>
<keyword evidence="2 4" id="KW-0067">ATP-binding</keyword>
<reference evidence="4" key="1">
    <citation type="submission" date="2022-08" db="EMBL/GenBank/DDBJ databases">
        <title>Complete Genome Sequences of 2 Bosea sp. soil isolates.</title>
        <authorList>
            <person name="Alvarez Arevalo M."/>
            <person name="Sterndorff E.B."/>
            <person name="Faurdal D."/>
            <person name="Joergensen T.S."/>
            <person name="Weber T."/>
        </authorList>
    </citation>
    <scope>NUCLEOTIDE SEQUENCE</scope>
    <source>
        <strain evidence="4">NBC_00436</strain>
    </source>
</reference>
<keyword evidence="1" id="KW-0547">Nucleotide-binding</keyword>
<evidence type="ECO:0000256" key="2">
    <source>
        <dbReference type="ARBA" id="ARBA00022840"/>
    </source>
</evidence>
<accession>A0A9E7ZW37</accession>
<dbReference type="PROSITE" id="PS50893">
    <property type="entry name" value="ABC_TRANSPORTER_2"/>
    <property type="match status" value="1"/>
</dbReference>
<dbReference type="GO" id="GO:0022857">
    <property type="term" value="F:transmembrane transporter activity"/>
    <property type="evidence" value="ECO:0007669"/>
    <property type="project" value="TreeGrafter"/>
</dbReference>
<dbReference type="GO" id="GO:0016887">
    <property type="term" value="F:ATP hydrolysis activity"/>
    <property type="evidence" value="ECO:0007669"/>
    <property type="project" value="InterPro"/>
</dbReference>
<dbReference type="AlphaFoldDB" id="A0A9E7ZW37"/>
<dbReference type="GO" id="GO:0005524">
    <property type="term" value="F:ATP binding"/>
    <property type="evidence" value="ECO:0007669"/>
    <property type="project" value="UniProtKB-KW"/>
</dbReference>
<dbReference type="InterPro" id="IPR003593">
    <property type="entry name" value="AAA+_ATPase"/>
</dbReference>
<proteinExistence type="predicted"/>
<dbReference type="GO" id="GO:0005886">
    <property type="term" value="C:plasma membrane"/>
    <property type="evidence" value="ECO:0007669"/>
    <property type="project" value="TreeGrafter"/>
</dbReference>
<evidence type="ECO:0000259" key="3">
    <source>
        <dbReference type="PROSITE" id="PS50893"/>
    </source>
</evidence>
<evidence type="ECO:0000313" key="4">
    <source>
        <dbReference type="EMBL" id="UZF87106.1"/>
    </source>
</evidence>
<sequence length="236" mass="24817">MPPSLLPEGRAATLVLDRLALDRRDGDGRSFSILALPALTLEPGTSLGVSGPSGSGKSSLLHLVAGLITPSAGRVSWGDTIVSALGETARDRWRRRTIGFVFQDFHLVPELDVAANIALPASFSSWRLDTAGRRRALDLAEQVGLADPRRRAALLSRGEQQRVAIARALFGDPALLLADEPTASLDVARGEAIGALLIEAAAHCGASLICASHDAALLARMDRRLDLTPAPAKLAS</sequence>
<name>A0A9E7ZW37_9HYPH</name>
<evidence type="ECO:0000256" key="1">
    <source>
        <dbReference type="ARBA" id="ARBA00022741"/>
    </source>
</evidence>
<dbReference type="Gene3D" id="3.40.50.300">
    <property type="entry name" value="P-loop containing nucleotide triphosphate hydrolases"/>
    <property type="match status" value="1"/>
</dbReference>
<feature type="domain" description="ABC transporter" evidence="3">
    <location>
        <begin position="16"/>
        <end position="234"/>
    </location>
</feature>
<dbReference type="SMART" id="SM00382">
    <property type="entry name" value="AAA"/>
    <property type="match status" value="1"/>
</dbReference>
<gene>
    <name evidence="4" type="ORF">NWE54_25715</name>
</gene>
<dbReference type="PANTHER" id="PTHR24220">
    <property type="entry name" value="IMPORT ATP-BINDING PROTEIN"/>
    <property type="match status" value="1"/>
</dbReference>
<dbReference type="InterPro" id="IPR015854">
    <property type="entry name" value="ABC_transpr_LolD-like"/>
</dbReference>
<dbReference type="Pfam" id="PF00005">
    <property type="entry name" value="ABC_tran"/>
    <property type="match status" value="1"/>
</dbReference>
<organism evidence="4">
    <name type="scientific">Bosea sp. NBC_00436</name>
    <dbReference type="NCBI Taxonomy" id="2969620"/>
    <lineage>
        <taxon>Bacteria</taxon>
        <taxon>Pseudomonadati</taxon>
        <taxon>Pseudomonadota</taxon>
        <taxon>Alphaproteobacteria</taxon>
        <taxon>Hyphomicrobiales</taxon>
        <taxon>Boseaceae</taxon>
        <taxon>Bosea</taxon>
    </lineage>
</organism>
<protein>
    <submittedName>
        <fullName evidence="4">ABC transporter ATP-binding protein</fullName>
    </submittedName>
</protein>
<dbReference type="EMBL" id="CP102774">
    <property type="protein sequence ID" value="UZF87106.1"/>
    <property type="molecule type" value="Genomic_DNA"/>
</dbReference>
<dbReference type="InterPro" id="IPR003439">
    <property type="entry name" value="ABC_transporter-like_ATP-bd"/>
</dbReference>
<dbReference type="InterPro" id="IPR027417">
    <property type="entry name" value="P-loop_NTPase"/>
</dbReference>